<dbReference type="InterPro" id="IPR029052">
    <property type="entry name" value="Metallo-depent_PP-like"/>
</dbReference>
<feature type="chain" id="PRO_5002255039" description="Saposin B-type domain-containing protein" evidence="5">
    <location>
        <begin position="27"/>
        <end position="744"/>
    </location>
</feature>
<dbReference type="PANTHER" id="PTHR10340:SF34">
    <property type="entry name" value="SPHINGOMYELIN PHOSPHODIESTERASE"/>
    <property type="match status" value="1"/>
</dbReference>
<name>A0A0D2X428_CAPO3</name>
<feature type="region of interest" description="Disordered" evidence="4">
    <location>
        <begin position="242"/>
        <end position="291"/>
    </location>
</feature>
<dbReference type="STRING" id="595528.A0A0D2X428"/>
<evidence type="ECO:0000256" key="3">
    <source>
        <dbReference type="ARBA" id="ARBA00023180"/>
    </source>
</evidence>
<dbReference type="Proteomes" id="UP000008743">
    <property type="component" value="Unassembled WGS sequence"/>
</dbReference>
<feature type="domain" description="Saposin B-type" evidence="6">
    <location>
        <begin position="91"/>
        <end position="175"/>
    </location>
</feature>
<evidence type="ECO:0000259" key="6">
    <source>
        <dbReference type="PROSITE" id="PS50015"/>
    </source>
</evidence>
<dbReference type="EMBL" id="KE346368">
    <property type="protein sequence ID" value="KJE95334.1"/>
    <property type="molecule type" value="Genomic_DNA"/>
</dbReference>
<organism evidence="7 8">
    <name type="scientific">Capsaspora owczarzaki (strain ATCC 30864)</name>
    <dbReference type="NCBI Taxonomy" id="595528"/>
    <lineage>
        <taxon>Eukaryota</taxon>
        <taxon>Filasterea</taxon>
        <taxon>Capsaspora</taxon>
    </lineage>
</organism>
<keyword evidence="8" id="KW-1185">Reference proteome</keyword>
<evidence type="ECO:0000256" key="4">
    <source>
        <dbReference type="SAM" id="MobiDB-lite"/>
    </source>
</evidence>
<keyword evidence="3" id="KW-0325">Glycoprotein</keyword>
<keyword evidence="2" id="KW-1015">Disulfide bond</keyword>
<dbReference type="PANTHER" id="PTHR10340">
    <property type="entry name" value="SPHINGOMYELIN PHOSPHODIESTERASE"/>
    <property type="match status" value="1"/>
</dbReference>
<dbReference type="AlphaFoldDB" id="A0A0D2X428"/>
<dbReference type="RefSeq" id="XP_004346464.2">
    <property type="nucleotide sequence ID" value="XM_004346414.2"/>
</dbReference>
<keyword evidence="5" id="KW-0732">Signal</keyword>
<gene>
    <name evidence="7" type="ORF">CAOG_005791</name>
</gene>
<dbReference type="InParanoid" id="A0A0D2X428"/>
<dbReference type="Pfam" id="PF19272">
    <property type="entry name" value="ASMase_C"/>
    <property type="match status" value="1"/>
</dbReference>
<dbReference type="InterPro" id="IPR045473">
    <property type="entry name" value="ASM_C"/>
</dbReference>
<sequence length="744" mass="81635">MRLSTALTIALLAVAFILVGCPPTRALPAQKVGGRSAGRGRDMHLRRQLNAAQQQDGENPYNSTRNFSIDVTILPLPPATPNPTSRTVAEMAENCRQCSSLFAQLKLLATLNDLDSLRSTIAPFCVEVLETVFNATKMCDGMLDRYLAPMAANLRHTTLDAQTFCELFNYCIVFNTTQEQLGNFPAADSAKDRRWRRLAPSLAKVSSHMGQLGSTLYSMASDLISSVVARLSSRWWKSLGQLASPKPEPEATTGATPTHQPPVSRNTTPRRPSLQNIQSHRRLPSVTRKTTYSPNNTVRLLQLTDIHLDLAYEPGSPTNCDVDVCCHAYDVGSGRAGYFGNSNCNLPERTLKSLFAYLNATFAYPGNPFQTGDAAPNGQIDAVLWTGNNAPEQVWDCSWNRTLTANTRVANLFRQFMPSTPVFPVIGPHDTYPGNLFDYDSDQYILDAYTELWSLFLNSSALSDVAKFGAYSAVLRPGLRILVSNSYQSVRFNYYAAVQKVQRQITQQVVFFTKILTDAISTGERIVLVGNLPPGVSEALPNYGAGAVSYVSSSPSSFALMTFGYTHFDSFEVLHKLTAGNATQAPALILDEPVHVVFTAPSLSPNGKRNPAFRVYTLDATSFELLDHETFYFNLEKANSAAAALPVPASEEALDAIAQRSWDKLYAMKETYDMPDMSPHSYCQLSKSILRDQTVANVHNTLMQSSNVTIPCPLETCGVSVYCATQFAVFNYDAGCVVGLVPQD</sequence>
<dbReference type="PROSITE" id="PS51257">
    <property type="entry name" value="PROKAR_LIPOPROTEIN"/>
    <property type="match status" value="1"/>
</dbReference>
<dbReference type="InterPro" id="IPR008139">
    <property type="entry name" value="SaposinB_dom"/>
</dbReference>
<evidence type="ECO:0000256" key="2">
    <source>
        <dbReference type="ARBA" id="ARBA00023157"/>
    </source>
</evidence>
<keyword evidence="1" id="KW-0378">Hydrolase</keyword>
<proteinExistence type="predicted"/>
<dbReference type="SUPFAM" id="SSF56300">
    <property type="entry name" value="Metallo-dependent phosphatases"/>
    <property type="match status" value="1"/>
</dbReference>
<evidence type="ECO:0000313" key="8">
    <source>
        <dbReference type="Proteomes" id="UP000008743"/>
    </source>
</evidence>
<accession>A0A0D2X428</accession>
<dbReference type="PhylomeDB" id="A0A0D2X428"/>
<feature type="compositionally biased region" description="Polar residues" evidence="4">
    <location>
        <begin position="261"/>
        <end position="278"/>
    </location>
</feature>
<dbReference type="PROSITE" id="PS50015">
    <property type="entry name" value="SAP_B"/>
    <property type="match status" value="1"/>
</dbReference>
<evidence type="ECO:0000256" key="5">
    <source>
        <dbReference type="SAM" id="SignalP"/>
    </source>
</evidence>
<reference evidence="8" key="1">
    <citation type="submission" date="2011-02" db="EMBL/GenBank/DDBJ databases">
        <title>The Genome Sequence of Capsaspora owczarzaki ATCC 30864.</title>
        <authorList>
            <person name="Russ C."/>
            <person name="Cuomo C."/>
            <person name="Burger G."/>
            <person name="Gray M.W."/>
            <person name="Holland P.W.H."/>
            <person name="King N."/>
            <person name="Lang F.B.F."/>
            <person name="Roger A.J."/>
            <person name="Ruiz-Trillo I."/>
            <person name="Young S.K."/>
            <person name="Zeng Q."/>
            <person name="Gargeya S."/>
            <person name="Alvarado L."/>
            <person name="Berlin A."/>
            <person name="Chapman S.B."/>
            <person name="Chen Z."/>
            <person name="Freedman E."/>
            <person name="Gellesch M."/>
            <person name="Goldberg J."/>
            <person name="Griggs A."/>
            <person name="Gujja S."/>
            <person name="Heilman E."/>
            <person name="Heiman D."/>
            <person name="Howarth C."/>
            <person name="Mehta T."/>
            <person name="Neiman D."/>
            <person name="Pearson M."/>
            <person name="Roberts A."/>
            <person name="Saif S."/>
            <person name="Shea T."/>
            <person name="Shenoy N."/>
            <person name="Sisk P."/>
            <person name="Stolte C."/>
            <person name="Sykes S."/>
            <person name="White J."/>
            <person name="Yandava C."/>
            <person name="Haas B."/>
            <person name="Nusbaum C."/>
            <person name="Birren B."/>
        </authorList>
    </citation>
    <scope>NUCLEOTIDE SEQUENCE</scope>
    <source>
        <strain evidence="8">ATCC 30864</strain>
    </source>
</reference>
<evidence type="ECO:0000313" key="7">
    <source>
        <dbReference type="EMBL" id="KJE95334.1"/>
    </source>
</evidence>
<dbReference type="GO" id="GO:0005615">
    <property type="term" value="C:extracellular space"/>
    <property type="evidence" value="ECO:0007669"/>
    <property type="project" value="TreeGrafter"/>
</dbReference>
<evidence type="ECO:0000256" key="1">
    <source>
        <dbReference type="ARBA" id="ARBA00022801"/>
    </source>
</evidence>
<dbReference type="GO" id="GO:0008081">
    <property type="term" value="F:phosphoric diester hydrolase activity"/>
    <property type="evidence" value="ECO:0007669"/>
    <property type="project" value="TreeGrafter"/>
</dbReference>
<dbReference type="eggNOG" id="KOG3770">
    <property type="taxonomic scope" value="Eukaryota"/>
</dbReference>
<dbReference type="OrthoDB" id="282973at2759"/>
<protein>
    <recommendedName>
        <fullName evidence="6">Saposin B-type domain-containing protein</fullName>
    </recommendedName>
</protein>
<feature type="signal peptide" evidence="5">
    <location>
        <begin position="1"/>
        <end position="26"/>
    </location>
</feature>